<name>A0ABS8SKA3_DATST</name>
<reference evidence="1 2" key="1">
    <citation type="journal article" date="2021" name="BMC Genomics">
        <title>Datura genome reveals duplications of psychoactive alkaloid biosynthetic genes and high mutation rate following tissue culture.</title>
        <authorList>
            <person name="Rajewski A."/>
            <person name="Carter-House D."/>
            <person name="Stajich J."/>
            <person name="Litt A."/>
        </authorList>
    </citation>
    <scope>NUCLEOTIDE SEQUENCE [LARGE SCALE GENOMIC DNA]</scope>
    <source>
        <strain evidence="1">AR-01</strain>
    </source>
</reference>
<gene>
    <name evidence="1" type="ORF">HAX54_040423</name>
</gene>
<dbReference type="Proteomes" id="UP000823775">
    <property type="component" value="Unassembled WGS sequence"/>
</dbReference>
<proteinExistence type="predicted"/>
<accession>A0ABS8SKA3</accession>
<keyword evidence="2" id="KW-1185">Reference proteome</keyword>
<sequence length="113" mass="13084">MLTLHNHTWTLAYATHEEIWRKELPDARPIWRDEGTMRTPCLRSKSCKVQSQSSETKRAKAARLVEEAQLADAARRVDAAKLAAALAEWNRLNSSCPRRCNVVQNMLFEREYE</sequence>
<protein>
    <submittedName>
        <fullName evidence="1">Uncharacterized protein</fullName>
    </submittedName>
</protein>
<comment type="caution">
    <text evidence="1">The sequence shown here is derived from an EMBL/GenBank/DDBJ whole genome shotgun (WGS) entry which is preliminary data.</text>
</comment>
<organism evidence="1 2">
    <name type="scientific">Datura stramonium</name>
    <name type="common">Jimsonweed</name>
    <name type="synonym">Common thornapple</name>
    <dbReference type="NCBI Taxonomy" id="4076"/>
    <lineage>
        <taxon>Eukaryota</taxon>
        <taxon>Viridiplantae</taxon>
        <taxon>Streptophyta</taxon>
        <taxon>Embryophyta</taxon>
        <taxon>Tracheophyta</taxon>
        <taxon>Spermatophyta</taxon>
        <taxon>Magnoliopsida</taxon>
        <taxon>eudicotyledons</taxon>
        <taxon>Gunneridae</taxon>
        <taxon>Pentapetalae</taxon>
        <taxon>asterids</taxon>
        <taxon>lamiids</taxon>
        <taxon>Solanales</taxon>
        <taxon>Solanaceae</taxon>
        <taxon>Solanoideae</taxon>
        <taxon>Datureae</taxon>
        <taxon>Datura</taxon>
    </lineage>
</organism>
<dbReference type="EMBL" id="JACEIK010000570">
    <property type="protein sequence ID" value="MCD7459243.1"/>
    <property type="molecule type" value="Genomic_DNA"/>
</dbReference>
<evidence type="ECO:0000313" key="2">
    <source>
        <dbReference type="Proteomes" id="UP000823775"/>
    </source>
</evidence>
<evidence type="ECO:0000313" key="1">
    <source>
        <dbReference type="EMBL" id="MCD7459243.1"/>
    </source>
</evidence>